<name>A0A846HBZ3_9CYAN</name>
<evidence type="ECO:0000259" key="1">
    <source>
        <dbReference type="Pfam" id="PF07176"/>
    </source>
</evidence>
<feature type="domain" description="SGNH hydrolase-type esterase" evidence="2">
    <location>
        <begin position="217"/>
        <end position="365"/>
    </location>
</feature>
<comment type="caution">
    <text evidence="3">The sequence shown here is derived from an EMBL/GenBank/DDBJ whole genome shotgun (WGS) entry which is preliminary data.</text>
</comment>
<evidence type="ECO:0000259" key="2">
    <source>
        <dbReference type="Pfam" id="PF13472"/>
    </source>
</evidence>
<dbReference type="InterPro" id="IPR036514">
    <property type="entry name" value="SGNH_hydro_sf"/>
</dbReference>
<keyword evidence="3" id="KW-0378">Hydrolase</keyword>
<dbReference type="CDD" id="cd00229">
    <property type="entry name" value="SGNH_hydrolase"/>
    <property type="match status" value="1"/>
</dbReference>
<dbReference type="SUPFAM" id="SSF52266">
    <property type="entry name" value="SGNH hydrolase"/>
    <property type="match status" value="1"/>
</dbReference>
<dbReference type="AlphaFoldDB" id="A0A846HBZ3"/>
<accession>A0A846HBZ3</accession>
<dbReference type="Pfam" id="PF07176">
    <property type="entry name" value="DUF1400"/>
    <property type="match status" value="1"/>
</dbReference>
<dbReference type="InterPro" id="IPR010802">
    <property type="entry name" value="DUF1400"/>
</dbReference>
<feature type="domain" description="DUF1400" evidence="1">
    <location>
        <begin position="32"/>
        <end position="157"/>
    </location>
</feature>
<organism evidence="3 4">
    <name type="scientific">Hassallia byssoidea VB512170</name>
    <dbReference type="NCBI Taxonomy" id="1304833"/>
    <lineage>
        <taxon>Bacteria</taxon>
        <taxon>Bacillati</taxon>
        <taxon>Cyanobacteriota</taxon>
        <taxon>Cyanophyceae</taxon>
        <taxon>Nostocales</taxon>
        <taxon>Tolypothrichaceae</taxon>
        <taxon>Hassallia</taxon>
    </lineage>
</organism>
<proteinExistence type="predicted"/>
<keyword evidence="4" id="KW-1185">Reference proteome</keyword>
<dbReference type="InterPro" id="IPR013830">
    <property type="entry name" value="SGNH_hydro"/>
</dbReference>
<sequence>MIKNLYRPLLCLSGCLIFLTFHSFLDSSFSLAAEKIVVRYGIFDQSLPVADLRKYAETQKVSSDLQSFLGYLKPKQQAQLQQALQVKKSLDIVALNKLIDSQIGKLLLYGASKAIARRDQAGIPALRSALLIGAKSPDGLSILSFLEAYPSDRLVIDVPATLDLLSKSKLFFASSGATPKDNLNSSPLWQLELQYQVYASEGKQFSGCLFGDSISAQIGNTLGEGNFNFAFNGVSSISLVQQLQRLIPTKVKCEKTIIAVGANDALYQLSDEEFSKKLKEAIALVRTSGTKQIFLIPAFYSTVAASKDPSLAAPLSKVEQINAAINQVAASENLPVVAEGIAPLYENNVLKDNFTTDGDRLNAEGLKIYRQALLNILGK</sequence>
<protein>
    <submittedName>
        <fullName evidence="3">Alpha/beta hydrolase</fullName>
    </submittedName>
</protein>
<dbReference type="Pfam" id="PF13472">
    <property type="entry name" value="Lipase_GDSL_2"/>
    <property type="match status" value="1"/>
</dbReference>
<reference evidence="3 4" key="1">
    <citation type="journal article" date="2015" name="Genome Announc.">
        <title>Draft Genome Sequence of Cyanobacterium Hassallia byssoidea Strain VB512170, Isolated from Monuments in India.</title>
        <authorList>
            <person name="Singh D."/>
            <person name="Chandrababunaidu M.M."/>
            <person name="Panda A."/>
            <person name="Sen D."/>
            <person name="Bhattacharyya S."/>
            <person name="Adhikary S.P."/>
            <person name="Tripathy S."/>
        </authorList>
    </citation>
    <scope>NUCLEOTIDE SEQUENCE [LARGE SCALE GENOMIC DNA]</scope>
    <source>
        <strain evidence="3 4">VB512170</strain>
    </source>
</reference>
<evidence type="ECO:0000313" key="3">
    <source>
        <dbReference type="EMBL" id="NEU74299.1"/>
    </source>
</evidence>
<evidence type="ECO:0000313" key="4">
    <source>
        <dbReference type="Proteomes" id="UP000031549"/>
    </source>
</evidence>
<gene>
    <name evidence="3" type="ORF">PI95_017470</name>
</gene>
<dbReference type="GO" id="GO:0016787">
    <property type="term" value="F:hydrolase activity"/>
    <property type="evidence" value="ECO:0007669"/>
    <property type="project" value="UniProtKB-KW"/>
</dbReference>
<dbReference type="Gene3D" id="3.40.50.1110">
    <property type="entry name" value="SGNH hydrolase"/>
    <property type="match status" value="1"/>
</dbReference>
<dbReference type="EMBL" id="JTCM02000038">
    <property type="protein sequence ID" value="NEU74299.1"/>
    <property type="molecule type" value="Genomic_DNA"/>
</dbReference>
<dbReference type="Proteomes" id="UP000031549">
    <property type="component" value="Unassembled WGS sequence"/>
</dbReference>